<keyword evidence="1" id="KW-0805">Transcription regulation</keyword>
<dbReference type="InterPro" id="IPR018490">
    <property type="entry name" value="cNMP-bd_dom_sf"/>
</dbReference>
<evidence type="ECO:0000256" key="2">
    <source>
        <dbReference type="ARBA" id="ARBA00023125"/>
    </source>
</evidence>
<reference evidence="6 7" key="1">
    <citation type="submission" date="2019-07" db="EMBL/GenBank/DDBJ databases">
        <title>The pathways for chlorine oxyanion respiration interact through the shared metabolite chlorate.</title>
        <authorList>
            <person name="Barnum T.P."/>
            <person name="Cheng Y."/>
            <person name="Hill K.A."/>
            <person name="Lucas L.N."/>
            <person name="Carlson H.K."/>
            <person name="Coates J.D."/>
        </authorList>
    </citation>
    <scope>NUCLEOTIDE SEQUENCE [LARGE SCALE GENOMIC DNA]</scope>
    <source>
        <strain evidence="6">BK-3</strain>
    </source>
</reference>
<protein>
    <submittedName>
        <fullName evidence="6">Crp/Fnr family transcriptional regulator</fullName>
    </submittedName>
</protein>
<organism evidence="6 7">
    <name type="scientific">Sedimenticola thiotaurini</name>
    <dbReference type="NCBI Taxonomy" id="1543721"/>
    <lineage>
        <taxon>Bacteria</taxon>
        <taxon>Pseudomonadati</taxon>
        <taxon>Pseudomonadota</taxon>
        <taxon>Gammaproteobacteria</taxon>
        <taxon>Chromatiales</taxon>
        <taxon>Sedimenticolaceae</taxon>
        <taxon>Sedimenticola</taxon>
    </lineage>
</organism>
<feature type="domain" description="Cyclic nucleotide-binding" evidence="4">
    <location>
        <begin position="1"/>
        <end position="65"/>
    </location>
</feature>
<comment type="caution">
    <text evidence="6">The sequence shown here is derived from an EMBL/GenBank/DDBJ whole genome shotgun (WGS) entry which is preliminary data.</text>
</comment>
<accession>A0A558CU40</accession>
<keyword evidence="3" id="KW-0804">Transcription</keyword>
<dbReference type="Pfam" id="PF00027">
    <property type="entry name" value="cNMP_binding"/>
    <property type="match status" value="1"/>
</dbReference>
<evidence type="ECO:0000313" key="7">
    <source>
        <dbReference type="Proteomes" id="UP000317355"/>
    </source>
</evidence>
<dbReference type="GO" id="GO:0005829">
    <property type="term" value="C:cytosol"/>
    <property type="evidence" value="ECO:0007669"/>
    <property type="project" value="TreeGrafter"/>
</dbReference>
<evidence type="ECO:0000259" key="5">
    <source>
        <dbReference type="PROSITE" id="PS51063"/>
    </source>
</evidence>
<dbReference type="PROSITE" id="PS51063">
    <property type="entry name" value="HTH_CRP_2"/>
    <property type="match status" value="1"/>
</dbReference>
<dbReference type="PANTHER" id="PTHR24567">
    <property type="entry name" value="CRP FAMILY TRANSCRIPTIONAL REGULATORY PROTEIN"/>
    <property type="match status" value="1"/>
</dbReference>
<dbReference type="InterPro" id="IPR050397">
    <property type="entry name" value="Env_Response_Regulators"/>
</dbReference>
<dbReference type="SMART" id="SM00100">
    <property type="entry name" value="cNMP"/>
    <property type="match status" value="1"/>
</dbReference>
<dbReference type="Gene3D" id="2.60.120.10">
    <property type="entry name" value="Jelly Rolls"/>
    <property type="match status" value="1"/>
</dbReference>
<dbReference type="GO" id="GO:0003677">
    <property type="term" value="F:DNA binding"/>
    <property type="evidence" value="ECO:0007669"/>
    <property type="project" value="UniProtKB-KW"/>
</dbReference>
<dbReference type="PROSITE" id="PS50042">
    <property type="entry name" value="CNMP_BINDING_3"/>
    <property type="match status" value="1"/>
</dbReference>
<evidence type="ECO:0000256" key="3">
    <source>
        <dbReference type="ARBA" id="ARBA00023163"/>
    </source>
</evidence>
<dbReference type="InterPro" id="IPR000595">
    <property type="entry name" value="cNMP-bd_dom"/>
</dbReference>
<dbReference type="SUPFAM" id="SSF46785">
    <property type="entry name" value="Winged helix' DNA-binding domain"/>
    <property type="match status" value="1"/>
</dbReference>
<proteinExistence type="predicted"/>
<dbReference type="GO" id="GO:0003700">
    <property type="term" value="F:DNA-binding transcription factor activity"/>
    <property type="evidence" value="ECO:0007669"/>
    <property type="project" value="TreeGrafter"/>
</dbReference>
<dbReference type="CDD" id="cd00038">
    <property type="entry name" value="CAP_ED"/>
    <property type="match status" value="1"/>
</dbReference>
<gene>
    <name evidence="6" type="ORF">FHK82_13840</name>
</gene>
<name>A0A558CU40_9GAMM</name>
<evidence type="ECO:0000256" key="1">
    <source>
        <dbReference type="ARBA" id="ARBA00023015"/>
    </source>
</evidence>
<evidence type="ECO:0000259" key="4">
    <source>
        <dbReference type="PROSITE" id="PS50042"/>
    </source>
</evidence>
<dbReference type="Pfam" id="PF13545">
    <property type="entry name" value="HTH_Crp_2"/>
    <property type="match status" value="1"/>
</dbReference>
<evidence type="ECO:0000313" key="6">
    <source>
        <dbReference type="EMBL" id="TVT52297.1"/>
    </source>
</evidence>
<dbReference type="InterPro" id="IPR036390">
    <property type="entry name" value="WH_DNA-bd_sf"/>
</dbReference>
<dbReference type="EMBL" id="VMRY01000071">
    <property type="protein sequence ID" value="TVT52297.1"/>
    <property type="molecule type" value="Genomic_DNA"/>
</dbReference>
<dbReference type="InterPro" id="IPR012318">
    <property type="entry name" value="HTH_CRP"/>
</dbReference>
<dbReference type="SUPFAM" id="SSF51206">
    <property type="entry name" value="cAMP-binding domain-like"/>
    <property type="match status" value="1"/>
</dbReference>
<dbReference type="Proteomes" id="UP000317355">
    <property type="component" value="Unassembled WGS sequence"/>
</dbReference>
<feature type="domain" description="HTH crp-type" evidence="5">
    <location>
        <begin position="125"/>
        <end position="188"/>
    </location>
</feature>
<dbReference type="AlphaFoldDB" id="A0A558CU40"/>
<dbReference type="InterPro" id="IPR014710">
    <property type="entry name" value="RmlC-like_jellyroll"/>
</dbReference>
<sequence length="188" mass="21339">MNLLDAIGKTRHFNEDESVFQIGQPATHIFQVITGEVHLYRHSGEGQRVLLFRAYADDYFAEASLNSAIYHCTAVSKTPSSIRFFNADEVRVLLQENSQFAMAWITRLSTELRRQRASVERLNLKAAADRVIHYLLTEGQPMGEVTLTGTLSELSEILGMSRETLYRTLALMQKNGLIERIGNKLHIK</sequence>
<dbReference type="PANTHER" id="PTHR24567:SF74">
    <property type="entry name" value="HTH-TYPE TRANSCRIPTIONAL REGULATOR ARCR"/>
    <property type="match status" value="1"/>
</dbReference>
<keyword evidence="2" id="KW-0238">DNA-binding</keyword>